<gene>
    <name evidence="7" type="ORF">EWE75_07165</name>
</gene>
<dbReference type="GO" id="GO:0044781">
    <property type="term" value="P:bacterial-type flagellum organization"/>
    <property type="evidence" value="ECO:0007669"/>
    <property type="project" value="InterPro"/>
</dbReference>
<evidence type="ECO:0000256" key="3">
    <source>
        <dbReference type="ARBA" id="ARBA00022692"/>
    </source>
</evidence>
<keyword evidence="2" id="KW-1003">Cell membrane</keyword>
<evidence type="ECO:0000313" key="7">
    <source>
        <dbReference type="EMBL" id="RZF65143.1"/>
    </source>
</evidence>
<dbReference type="GO" id="GO:0016020">
    <property type="term" value="C:membrane"/>
    <property type="evidence" value="ECO:0007669"/>
    <property type="project" value="InterPro"/>
</dbReference>
<evidence type="ECO:0000256" key="5">
    <source>
        <dbReference type="ARBA" id="ARBA00023136"/>
    </source>
</evidence>
<protein>
    <submittedName>
        <fullName evidence="7">Flagellar biosynthetic protein FliO</fullName>
    </submittedName>
</protein>
<reference evidence="7 8" key="1">
    <citation type="submission" date="2019-02" db="EMBL/GenBank/DDBJ databases">
        <authorList>
            <person name="Li Y."/>
        </authorList>
    </citation>
    <scope>NUCLEOTIDE SEQUENCE [LARGE SCALE GENOMIC DNA]</scope>
    <source>
        <strain evidence="7 8">3-7</strain>
    </source>
</reference>
<comment type="caution">
    <text evidence="7">The sequence shown here is derived from an EMBL/GenBank/DDBJ whole genome shotgun (WGS) entry which is preliminary data.</text>
</comment>
<evidence type="ECO:0000256" key="6">
    <source>
        <dbReference type="SAM" id="Phobius"/>
    </source>
</evidence>
<evidence type="ECO:0000256" key="2">
    <source>
        <dbReference type="ARBA" id="ARBA00022475"/>
    </source>
</evidence>
<evidence type="ECO:0000256" key="4">
    <source>
        <dbReference type="ARBA" id="ARBA00022989"/>
    </source>
</evidence>
<proteinExistence type="predicted"/>
<dbReference type="Proteomes" id="UP000292085">
    <property type="component" value="Unassembled WGS sequence"/>
</dbReference>
<dbReference type="RefSeq" id="WP_130155976.1">
    <property type="nucleotide sequence ID" value="NZ_SGIS01000008.1"/>
</dbReference>
<name>A0A4Q6XWN5_9SPHN</name>
<keyword evidence="7" id="KW-0969">Cilium</keyword>
<keyword evidence="7" id="KW-0966">Cell projection</keyword>
<dbReference type="AlphaFoldDB" id="A0A4Q6XWN5"/>
<keyword evidence="3 6" id="KW-0812">Transmembrane</keyword>
<dbReference type="EMBL" id="SGIS01000008">
    <property type="protein sequence ID" value="RZF65143.1"/>
    <property type="molecule type" value="Genomic_DNA"/>
</dbReference>
<keyword evidence="4 6" id="KW-1133">Transmembrane helix</keyword>
<dbReference type="InterPro" id="IPR022781">
    <property type="entry name" value="Flagellar_biosynth_FliO"/>
</dbReference>
<keyword evidence="8" id="KW-1185">Reference proteome</keyword>
<dbReference type="Pfam" id="PF04347">
    <property type="entry name" value="FliO"/>
    <property type="match status" value="1"/>
</dbReference>
<comment type="subcellular location">
    <subcellularLocation>
        <location evidence="1">Cell membrane</location>
    </subcellularLocation>
</comment>
<feature type="transmembrane region" description="Helical" evidence="6">
    <location>
        <begin position="6"/>
        <end position="28"/>
    </location>
</feature>
<dbReference type="OrthoDB" id="7567486at2"/>
<keyword evidence="7" id="KW-0282">Flagellum</keyword>
<evidence type="ECO:0000256" key="1">
    <source>
        <dbReference type="ARBA" id="ARBA00004236"/>
    </source>
</evidence>
<evidence type="ECO:0000313" key="8">
    <source>
        <dbReference type="Proteomes" id="UP000292085"/>
    </source>
</evidence>
<accession>A0A4Q6XWN5</accession>
<sequence>MTIGAVLSSLFAVVIALAAVLGLAWVLLKGLRKWQDRFQGDEEGGERPIRFLRAMPLGQTERVVMVEVRGETMLLGVTAGGISLLARWPEGAPAAITTESLR</sequence>
<organism evidence="7 8">
    <name type="scientific">Sphingomonas populi</name>
    <dbReference type="NCBI Taxonomy" id="2484750"/>
    <lineage>
        <taxon>Bacteria</taxon>
        <taxon>Pseudomonadati</taxon>
        <taxon>Pseudomonadota</taxon>
        <taxon>Alphaproteobacteria</taxon>
        <taxon>Sphingomonadales</taxon>
        <taxon>Sphingomonadaceae</taxon>
        <taxon>Sphingomonas</taxon>
    </lineage>
</organism>
<keyword evidence="5 6" id="KW-0472">Membrane</keyword>